<dbReference type="NCBIfam" id="TIGR00180">
    <property type="entry name" value="parB_part"/>
    <property type="match status" value="1"/>
</dbReference>
<protein>
    <recommendedName>
        <fullName evidence="4">ParB-like N-terminal domain-containing protein</fullName>
    </recommendedName>
</protein>
<dbReference type="InterPro" id="IPR003115">
    <property type="entry name" value="ParB_N"/>
</dbReference>
<dbReference type="InterPro" id="IPR041468">
    <property type="entry name" value="HTH_ParB/Spo0J"/>
</dbReference>
<proteinExistence type="inferred from homology"/>
<keyword evidence="2" id="KW-0159">Chromosome partition</keyword>
<evidence type="ECO:0000259" key="4">
    <source>
        <dbReference type="SMART" id="SM00470"/>
    </source>
</evidence>
<feature type="region of interest" description="Disordered" evidence="3">
    <location>
        <begin position="1"/>
        <end position="20"/>
    </location>
</feature>
<evidence type="ECO:0000256" key="2">
    <source>
        <dbReference type="ARBA" id="ARBA00022829"/>
    </source>
</evidence>
<dbReference type="SMART" id="SM00470">
    <property type="entry name" value="ParB"/>
    <property type="match status" value="1"/>
</dbReference>
<dbReference type="Gene3D" id="1.10.10.2830">
    <property type="match status" value="1"/>
</dbReference>
<dbReference type="InterPro" id="IPR004437">
    <property type="entry name" value="ParB/RepB/Spo0J"/>
</dbReference>
<evidence type="ECO:0000256" key="1">
    <source>
        <dbReference type="ARBA" id="ARBA00006295"/>
    </source>
</evidence>
<dbReference type="EMBL" id="BMPI01000010">
    <property type="protein sequence ID" value="GGM22410.1"/>
    <property type="molecule type" value="Genomic_DNA"/>
</dbReference>
<dbReference type="InterPro" id="IPR050336">
    <property type="entry name" value="Chromosome_partition/occlusion"/>
</dbReference>
<keyword evidence="6" id="KW-1185">Reference proteome</keyword>
<dbReference type="GO" id="GO:0007059">
    <property type="term" value="P:chromosome segregation"/>
    <property type="evidence" value="ECO:0007669"/>
    <property type="project" value="UniProtKB-KW"/>
</dbReference>
<feature type="region of interest" description="Disordered" evidence="3">
    <location>
        <begin position="189"/>
        <end position="222"/>
    </location>
</feature>
<evidence type="ECO:0000313" key="6">
    <source>
        <dbReference type="Proteomes" id="UP000642070"/>
    </source>
</evidence>
<organism evidence="5 6">
    <name type="scientific">Dactylosporangium sucinum</name>
    <dbReference type="NCBI Taxonomy" id="1424081"/>
    <lineage>
        <taxon>Bacteria</taxon>
        <taxon>Bacillati</taxon>
        <taxon>Actinomycetota</taxon>
        <taxon>Actinomycetes</taxon>
        <taxon>Micromonosporales</taxon>
        <taxon>Micromonosporaceae</taxon>
        <taxon>Dactylosporangium</taxon>
    </lineage>
</organism>
<dbReference type="SUPFAM" id="SSF109709">
    <property type="entry name" value="KorB DNA-binding domain-like"/>
    <property type="match status" value="1"/>
</dbReference>
<accession>A0A917WRB3</accession>
<evidence type="ECO:0000256" key="3">
    <source>
        <dbReference type="SAM" id="MobiDB-lite"/>
    </source>
</evidence>
<evidence type="ECO:0000313" key="5">
    <source>
        <dbReference type="EMBL" id="GGM22410.1"/>
    </source>
</evidence>
<name>A0A917WRB3_9ACTN</name>
<dbReference type="PANTHER" id="PTHR33375">
    <property type="entry name" value="CHROMOSOME-PARTITIONING PROTEIN PARB-RELATED"/>
    <property type="match status" value="1"/>
</dbReference>
<dbReference type="SUPFAM" id="SSF110849">
    <property type="entry name" value="ParB/Sulfiredoxin"/>
    <property type="match status" value="1"/>
</dbReference>
<feature type="compositionally biased region" description="Polar residues" evidence="3">
    <location>
        <begin position="1"/>
        <end position="11"/>
    </location>
</feature>
<dbReference type="Gene3D" id="3.90.1530.30">
    <property type="match status" value="1"/>
</dbReference>
<dbReference type="PANTHER" id="PTHR33375:SF1">
    <property type="entry name" value="CHROMOSOME-PARTITIONING PROTEIN PARB-RELATED"/>
    <property type="match status" value="1"/>
</dbReference>
<feature type="domain" description="ParB-like N-terminal" evidence="4">
    <location>
        <begin position="30"/>
        <end position="119"/>
    </location>
</feature>
<dbReference type="AlphaFoldDB" id="A0A917WRB3"/>
<dbReference type="Pfam" id="PF17762">
    <property type="entry name" value="HTH_ParB"/>
    <property type="match status" value="1"/>
</dbReference>
<dbReference type="Pfam" id="PF02195">
    <property type="entry name" value="ParB_N"/>
    <property type="match status" value="1"/>
</dbReference>
<dbReference type="Proteomes" id="UP000642070">
    <property type="component" value="Unassembled WGS sequence"/>
</dbReference>
<dbReference type="InterPro" id="IPR036086">
    <property type="entry name" value="ParB/Sulfiredoxin_sf"/>
</dbReference>
<feature type="compositionally biased region" description="Basic and acidic residues" evidence="3">
    <location>
        <begin position="189"/>
        <end position="199"/>
    </location>
</feature>
<reference evidence="5" key="1">
    <citation type="journal article" date="2014" name="Int. J. Syst. Evol. Microbiol.">
        <title>Complete genome sequence of Corynebacterium casei LMG S-19264T (=DSM 44701T), isolated from a smear-ripened cheese.</title>
        <authorList>
            <consortium name="US DOE Joint Genome Institute (JGI-PGF)"/>
            <person name="Walter F."/>
            <person name="Albersmeier A."/>
            <person name="Kalinowski J."/>
            <person name="Ruckert C."/>
        </authorList>
    </citation>
    <scope>NUCLEOTIDE SEQUENCE</scope>
    <source>
        <strain evidence="5">JCM 19831</strain>
    </source>
</reference>
<sequence length="263" mass="29329">MTTMLIPQQSAARPDRPLRPDEARVTSSALILPLAWVVPGPNVRGTDVGDVSELAVSISKIGQREPILVAKLGERRYEIIEGHRRRKAAELAGRTHIDAVLRRRPSPCDRLVHQLAMHTHAKPFEPIAEARALHILMWEHRLTREEIAHRVGRPNGWVRDRLALLQLDESEQQAVDERALPLGEALGRVRERRAERDGRPAPSAAAPRPRREQHFTDGHPLAADARQRCRAAGRAHRDRLSLGGVACGSCWEDAIRADQGGAR</sequence>
<comment type="caution">
    <text evidence="5">The sequence shown here is derived from an EMBL/GenBank/DDBJ whole genome shotgun (WGS) entry which is preliminary data.</text>
</comment>
<reference evidence="5" key="2">
    <citation type="submission" date="2020-09" db="EMBL/GenBank/DDBJ databases">
        <authorList>
            <person name="Sun Q."/>
            <person name="Ohkuma M."/>
        </authorList>
    </citation>
    <scope>NUCLEOTIDE SEQUENCE</scope>
    <source>
        <strain evidence="5">JCM 19831</strain>
    </source>
</reference>
<gene>
    <name evidence="5" type="ORF">GCM10007977_024470</name>
</gene>
<dbReference type="GO" id="GO:0005694">
    <property type="term" value="C:chromosome"/>
    <property type="evidence" value="ECO:0007669"/>
    <property type="project" value="TreeGrafter"/>
</dbReference>
<dbReference type="GO" id="GO:0003677">
    <property type="term" value="F:DNA binding"/>
    <property type="evidence" value="ECO:0007669"/>
    <property type="project" value="InterPro"/>
</dbReference>
<comment type="similarity">
    <text evidence="1">Belongs to the ParB family.</text>
</comment>